<evidence type="ECO:0000313" key="4">
    <source>
        <dbReference type="Proteomes" id="UP000000851"/>
    </source>
</evidence>
<name>C7Q7U3_CATAD</name>
<keyword evidence="4" id="KW-1185">Reference proteome</keyword>
<keyword evidence="2" id="KW-0472">Membrane</keyword>
<feature type="compositionally biased region" description="Low complexity" evidence="1">
    <location>
        <begin position="335"/>
        <end position="344"/>
    </location>
</feature>
<proteinExistence type="predicted"/>
<evidence type="ECO:0000313" key="3">
    <source>
        <dbReference type="EMBL" id="ACU72286.1"/>
    </source>
</evidence>
<dbReference type="EMBL" id="CP001700">
    <property type="protein sequence ID" value="ACU72286.1"/>
    <property type="molecule type" value="Genomic_DNA"/>
</dbReference>
<dbReference type="Proteomes" id="UP000000851">
    <property type="component" value="Chromosome"/>
</dbReference>
<dbReference type="InParanoid" id="C7Q7U3"/>
<dbReference type="RefSeq" id="WP_012787579.1">
    <property type="nucleotide sequence ID" value="NC_013131.1"/>
</dbReference>
<reference evidence="3 4" key="1">
    <citation type="journal article" date="2009" name="Stand. Genomic Sci.">
        <title>Complete genome sequence of Catenulispora acidiphila type strain (ID 139908).</title>
        <authorList>
            <person name="Copeland A."/>
            <person name="Lapidus A."/>
            <person name="Glavina Del Rio T."/>
            <person name="Nolan M."/>
            <person name="Lucas S."/>
            <person name="Chen F."/>
            <person name="Tice H."/>
            <person name="Cheng J.F."/>
            <person name="Bruce D."/>
            <person name="Goodwin L."/>
            <person name="Pitluck S."/>
            <person name="Mikhailova N."/>
            <person name="Pati A."/>
            <person name="Ivanova N."/>
            <person name="Mavromatis K."/>
            <person name="Chen A."/>
            <person name="Palaniappan K."/>
            <person name="Chain P."/>
            <person name="Land M."/>
            <person name="Hauser L."/>
            <person name="Chang Y.J."/>
            <person name="Jeffries C.D."/>
            <person name="Chertkov O."/>
            <person name="Brettin T."/>
            <person name="Detter J.C."/>
            <person name="Han C."/>
            <person name="Ali Z."/>
            <person name="Tindall B.J."/>
            <person name="Goker M."/>
            <person name="Bristow J."/>
            <person name="Eisen J.A."/>
            <person name="Markowitz V."/>
            <person name="Hugenholtz P."/>
            <person name="Kyrpides N.C."/>
            <person name="Klenk H.P."/>
        </authorList>
    </citation>
    <scope>NUCLEOTIDE SEQUENCE [LARGE SCALE GENOMIC DNA]</scope>
    <source>
        <strain evidence="4">DSM 44928 / JCM 14897 / NBRC 102108 / NRRL B-24433 / ID139908</strain>
    </source>
</reference>
<dbReference type="eggNOG" id="ENOG502ZKTG">
    <property type="taxonomic scope" value="Bacteria"/>
</dbReference>
<dbReference type="STRING" id="479433.Caci_3380"/>
<dbReference type="AlphaFoldDB" id="C7Q7U3"/>
<keyword evidence="2" id="KW-1133">Transmembrane helix</keyword>
<dbReference type="OrthoDB" id="5178692at2"/>
<feature type="transmembrane region" description="Helical" evidence="2">
    <location>
        <begin position="300"/>
        <end position="320"/>
    </location>
</feature>
<organism evidence="3 4">
    <name type="scientific">Catenulispora acidiphila (strain DSM 44928 / JCM 14897 / NBRC 102108 / NRRL B-24433 / ID139908)</name>
    <dbReference type="NCBI Taxonomy" id="479433"/>
    <lineage>
        <taxon>Bacteria</taxon>
        <taxon>Bacillati</taxon>
        <taxon>Actinomycetota</taxon>
        <taxon>Actinomycetes</taxon>
        <taxon>Catenulisporales</taxon>
        <taxon>Catenulisporaceae</taxon>
        <taxon>Catenulispora</taxon>
    </lineage>
</organism>
<feature type="compositionally biased region" description="Low complexity" evidence="1">
    <location>
        <begin position="372"/>
        <end position="389"/>
    </location>
</feature>
<accession>C7Q7U3</accession>
<keyword evidence="2" id="KW-0812">Transmembrane</keyword>
<protein>
    <submittedName>
        <fullName evidence="3">Uncharacterized protein</fullName>
    </submittedName>
</protein>
<evidence type="ECO:0000256" key="2">
    <source>
        <dbReference type="SAM" id="Phobius"/>
    </source>
</evidence>
<gene>
    <name evidence="3" type="ordered locus">Caci_3380</name>
</gene>
<evidence type="ECO:0000256" key="1">
    <source>
        <dbReference type="SAM" id="MobiDB-lite"/>
    </source>
</evidence>
<feature type="region of interest" description="Disordered" evidence="1">
    <location>
        <begin position="327"/>
        <end position="397"/>
    </location>
</feature>
<sequence length="397" mass="41271" precursor="true">MIGLIAAALVPAAGSAAVVWDDSGSGLASVRAERRGIQYLGQTVKLLVSVAEAQSSAVRNLPTSPPDLSQAVAAVDATGLPSDPDPGAGTLWAQIRPQVLALSGTSTTGAAAYRAYGQVTDLLLQQIAAIDDASGLVPDSRADAYHLIDALTVWLPDMAVQAGRYDDQVTLAEPDGTSASASPDAARAAATAQVAMLRDRIAVDAHAFVTALNKVFRTTASATLGPHLLGDVDLVNTDINALAPTASAIDDALIVPSAPTVSEDRKAFDPAVQVLETAGLDELDKLLQAREAGYDRQRTAMAALLGGGAVVAVLSLWWLWRQRGADTRTAERATTRTPARTVARFKPSRPEPEVGTSSDTPARQAIPEEPGEQPVPAAAEPVEATDPVPLTLPERRP</sequence>
<dbReference type="HOGENOM" id="CLU_693869_0_0_11"/>
<dbReference type="KEGG" id="cai:Caci_3380"/>